<accession>A0A2P2PBU6</accession>
<sequence>MFLEARISEILQPSCLVVVLPITIRPCMTRNSSRSMARRTSMRFRRWWGREVMVWWRQQ</sequence>
<dbReference type="EMBL" id="GGEC01071721">
    <property type="protein sequence ID" value="MBX52205.1"/>
    <property type="molecule type" value="Transcribed_RNA"/>
</dbReference>
<keyword evidence="1" id="KW-0418">Kinase</keyword>
<keyword evidence="1" id="KW-0808">Transferase</keyword>
<dbReference type="GO" id="GO:0016301">
    <property type="term" value="F:kinase activity"/>
    <property type="evidence" value="ECO:0007669"/>
    <property type="project" value="UniProtKB-KW"/>
</dbReference>
<reference evidence="1" key="1">
    <citation type="submission" date="2018-02" db="EMBL/GenBank/DDBJ databases">
        <title>Rhizophora mucronata_Transcriptome.</title>
        <authorList>
            <person name="Meera S.P."/>
            <person name="Sreeshan A."/>
            <person name="Augustine A."/>
        </authorList>
    </citation>
    <scope>NUCLEOTIDE SEQUENCE</scope>
    <source>
        <tissue evidence="1">Leaf</tissue>
    </source>
</reference>
<dbReference type="AlphaFoldDB" id="A0A2P2PBU6"/>
<protein>
    <submittedName>
        <fullName evidence="1">Mitogen-activated protein kinase 12-like</fullName>
    </submittedName>
</protein>
<name>A0A2P2PBU6_RHIMU</name>
<organism evidence="1">
    <name type="scientific">Rhizophora mucronata</name>
    <name type="common">Asiatic mangrove</name>
    <dbReference type="NCBI Taxonomy" id="61149"/>
    <lineage>
        <taxon>Eukaryota</taxon>
        <taxon>Viridiplantae</taxon>
        <taxon>Streptophyta</taxon>
        <taxon>Embryophyta</taxon>
        <taxon>Tracheophyta</taxon>
        <taxon>Spermatophyta</taxon>
        <taxon>Magnoliopsida</taxon>
        <taxon>eudicotyledons</taxon>
        <taxon>Gunneridae</taxon>
        <taxon>Pentapetalae</taxon>
        <taxon>rosids</taxon>
        <taxon>fabids</taxon>
        <taxon>Malpighiales</taxon>
        <taxon>Rhizophoraceae</taxon>
        <taxon>Rhizophora</taxon>
    </lineage>
</organism>
<proteinExistence type="predicted"/>
<evidence type="ECO:0000313" key="1">
    <source>
        <dbReference type="EMBL" id="MBX52205.1"/>
    </source>
</evidence>